<evidence type="ECO:0000256" key="1">
    <source>
        <dbReference type="SAM" id="MobiDB-lite"/>
    </source>
</evidence>
<reference evidence="3" key="1">
    <citation type="journal article" date="2010" name="Genome Biol.">
        <title>Genome sequence of the necrotrophic plant pathogen Pythium ultimum reveals original pathogenicity mechanisms and effector repertoire.</title>
        <authorList>
            <person name="Levesque C.A."/>
            <person name="Brouwer H."/>
            <person name="Cano L."/>
            <person name="Hamilton J.P."/>
            <person name="Holt C."/>
            <person name="Huitema E."/>
            <person name="Raffaele S."/>
            <person name="Robideau G.P."/>
            <person name="Thines M."/>
            <person name="Win J."/>
            <person name="Zerillo M.M."/>
            <person name="Beakes G.W."/>
            <person name="Boore J.L."/>
            <person name="Busam D."/>
            <person name="Dumas B."/>
            <person name="Ferriera S."/>
            <person name="Fuerstenberg S.I."/>
            <person name="Gachon C.M."/>
            <person name="Gaulin E."/>
            <person name="Govers F."/>
            <person name="Grenville-Briggs L."/>
            <person name="Horner N."/>
            <person name="Hostetler J."/>
            <person name="Jiang R.H."/>
            <person name="Johnson J."/>
            <person name="Krajaejun T."/>
            <person name="Lin H."/>
            <person name="Meijer H.J."/>
            <person name="Moore B."/>
            <person name="Morris P."/>
            <person name="Phuntmart V."/>
            <person name="Puiu D."/>
            <person name="Shetty J."/>
            <person name="Stajich J.E."/>
            <person name="Tripathy S."/>
            <person name="Wawra S."/>
            <person name="van West P."/>
            <person name="Whitty B.R."/>
            <person name="Coutinho P.M."/>
            <person name="Henrissat B."/>
            <person name="Martin F."/>
            <person name="Thomas P.D."/>
            <person name="Tyler B.M."/>
            <person name="De Vries R.P."/>
            <person name="Kamoun S."/>
            <person name="Yandell M."/>
            <person name="Tisserat N."/>
            <person name="Buell C.R."/>
        </authorList>
    </citation>
    <scope>NUCLEOTIDE SEQUENCE</scope>
    <source>
        <strain evidence="3">DAOM:BR144</strain>
    </source>
</reference>
<evidence type="ECO:0000313" key="3">
    <source>
        <dbReference type="Proteomes" id="UP000019132"/>
    </source>
</evidence>
<accession>K3WU33</accession>
<protein>
    <submittedName>
        <fullName evidence="2">Uncharacterized protein</fullName>
    </submittedName>
</protein>
<sequence length="1119" mass="124675">MMQESLGGESSASAKRTLAKVQKMLQVASTKRNALALKDYREALEECLKTEASTTMKILGYRLASRCPSCSTFSTWQFLLDACVTELASSQNAPILLYALPLLQQIPLPLFLAFLISSEKEPMNKLRVVLTHEQSDVRCCAIATLSRVSLNVATSIAADGLFAFPFESHEARICCQQDLWIIVTDTWKVIFQALFFENEMRDVAGAAFSAMRMLFARGSMLNAFSLNKEPQLTQSAVNDVITSVFKEAFPRILSIQSAAKKLSLKHQADAITWVAMLLYMMMEKSGARCPGVSVSYLDIDVISDSNQTDDDDEDQTSSSTRRMRMDQLASDLLESWVCPLFSKKTSLAQSTALCRAMFLLLSHPLQEFTRLKRATLLVQQLIAQCYYHKSSDFKLEMSQMLVKTFAWVSPSECDQLFVRTVEAISLMERETDRQGLIQMLMDAIADRVVRKQEFLLLESLCAKDFFRQPSGSSVLAPRANGSQVFRCLVQALVLRTDPSAASCVQVAQLIVLKAFQKLLLAKSKPLGRSNALPQNNQLSYTALLSLHFQNLVHSQALLFRESLQFFQNDVQRAWPQITASDVRIQLLWVGIHLSSSYQVVPPQKLLEQIHLEIQELSASEHVSEMATVEPNETNTTFDDGKLGGLESGNFKEIKHKTSIESLVALQDCMALMARMHPSCVAALQQEHEQLKMHVASTASASSLQHHMMQEQLYSLSTATRGESLYSQEVFHPSHLFMPQKHQEIMSNEMHSSNSLLHADSFNDVEHEAVIVTGSADPLSLHVTYKQPLPGHEDVVAICVSCCNLTNVPLNDFEIHIRPLGAVKCIDGSNDLKLRLMQGGNASGSLPCFGVWKGEKQFQMQAFAQTSFFFQVVFNEVDSSADGDDQPQVIPIRLSPSEKFVLHFDALLRLPKRQFATGAFFQRTWQSAEASCRFSIESDLLIDTPIQTHIAFLTETRWEQFVAASVTLTASCGAPAEDSAMHARWSGVLEIRSSSTNIREFVKVPQDALHIFCGRQHLQIASDPSNRMLNADLHTEEALRTTSAGMQSVSESASDPCYTDAMLSPATAFPGMDFTTNTRVDRGLNKSDAAWTSPSFDNPFDAPEQLRPASSATFHDPWEM</sequence>
<dbReference type="eggNOG" id="ENOG502REFS">
    <property type="taxonomic scope" value="Eukaryota"/>
</dbReference>
<dbReference type="AlphaFoldDB" id="K3WU33"/>
<dbReference type="Proteomes" id="UP000019132">
    <property type="component" value="Unassembled WGS sequence"/>
</dbReference>
<proteinExistence type="predicted"/>
<dbReference type="InParanoid" id="K3WU33"/>
<dbReference type="HOGENOM" id="CLU_286270_0_0_1"/>
<evidence type="ECO:0000313" key="2">
    <source>
        <dbReference type="EnsemblProtists" id="PYU1_T008479"/>
    </source>
</evidence>
<dbReference type="EMBL" id="GL376613">
    <property type="status" value="NOT_ANNOTATED_CDS"/>
    <property type="molecule type" value="Genomic_DNA"/>
</dbReference>
<dbReference type="EnsemblProtists" id="PYU1_T008479">
    <property type="protein sequence ID" value="PYU1_T008479"/>
    <property type="gene ID" value="PYU1_G008463"/>
</dbReference>
<dbReference type="VEuPathDB" id="FungiDB:PYU1_G008463"/>
<name>K3WU33_GLOUD</name>
<dbReference type="OMA" id="VSCCNLT"/>
<reference evidence="3" key="2">
    <citation type="submission" date="2010-04" db="EMBL/GenBank/DDBJ databases">
        <authorList>
            <person name="Buell R."/>
            <person name="Hamilton J."/>
            <person name="Hostetler J."/>
        </authorList>
    </citation>
    <scope>NUCLEOTIDE SEQUENCE [LARGE SCALE GENOMIC DNA]</scope>
    <source>
        <strain evidence="3">DAOM:BR144</strain>
    </source>
</reference>
<organism evidence="2 3">
    <name type="scientific">Globisporangium ultimum (strain ATCC 200006 / CBS 805.95 / DAOM BR144)</name>
    <name type="common">Pythium ultimum</name>
    <dbReference type="NCBI Taxonomy" id="431595"/>
    <lineage>
        <taxon>Eukaryota</taxon>
        <taxon>Sar</taxon>
        <taxon>Stramenopiles</taxon>
        <taxon>Oomycota</taxon>
        <taxon>Peronosporomycetes</taxon>
        <taxon>Pythiales</taxon>
        <taxon>Pythiaceae</taxon>
        <taxon>Globisporangium</taxon>
    </lineage>
</organism>
<keyword evidence="3" id="KW-1185">Reference proteome</keyword>
<reference evidence="2" key="3">
    <citation type="submission" date="2015-02" db="UniProtKB">
        <authorList>
            <consortium name="EnsemblProtists"/>
        </authorList>
    </citation>
    <scope>IDENTIFICATION</scope>
    <source>
        <strain evidence="2">DAOM BR144</strain>
    </source>
</reference>
<feature type="region of interest" description="Disordered" evidence="1">
    <location>
        <begin position="1094"/>
        <end position="1119"/>
    </location>
</feature>